<dbReference type="CDD" id="cd00959">
    <property type="entry name" value="DeoC"/>
    <property type="match status" value="1"/>
</dbReference>
<comment type="subcellular location">
    <subcellularLocation>
        <location evidence="6">Cytoplasm</location>
    </subcellularLocation>
</comment>
<evidence type="ECO:0000256" key="5">
    <source>
        <dbReference type="ARBA" id="ARBA00048791"/>
    </source>
</evidence>
<dbReference type="EC" id="4.1.2.4" evidence="6"/>
<comment type="catalytic activity">
    <reaction evidence="5 6">
        <text>2-deoxy-D-ribose 5-phosphate = D-glyceraldehyde 3-phosphate + acetaldehyde</text>
        <dbReference type="Rhea" id="RHEA:12821"/>
        <dbReference type="ChEBI" id="CHEBI:15343"/>
        <dbReference type="ChEBI" id="CHEBI:59776"/>
        <dbReference type="ChEBI" id="CHEBI:62877"/>
        <dbReference type="EC" id="4.1.2.4"/>
    </reaction>
</comment>
<dbReference type="SUPFAM" id="SSF51569">
    <property type="entry name" value="Aldolase"/>
    <property type="match status" value="1"/>
</dbReference>
<evidence type="ECO:0000256" key="6">
    <source>
        <dbReference type="HAMAP-Rule" id="MF_00114"/>
    </source>
</evidence>
<comment type="similarity">
    <text evidence="1 6">Belongs to the DeoC/FbaB aldolase family. DeoC type 1 subfamily.</text>
</comment>
<dbReference type="InterPro" id="IPR013785">
    <property type="entry name" value="Aldolase_TIM"/>
</dbReference>
<evidence type="ECO:0000256" key="3">
    <source>
        <dbReference type="ARBA" id="ARBA00023239"/>
    </source>
</evidence>
<dbReference type="PANTHER" id="PTHR10889:SF1">
    <property type="entry name" value="DEOXYRIBOSE-PHOSPHATE ALDOLASE"/>
    <property type="match status" value="1"/>
</dbReference>
<dbReference type="RefSeq" id="WP_186858130.1">
    <property type="nucleotide sequence ID" value="NZ_JACOON010000005.1"/>
</dbReference>
<comment type="pathway">
    <text evidence="6">Carbohydrate degradation; 2-deoxy-D-ribose 1-phosphate degradation; D-glyceraldehyde 3-phosphate and acetaldehyde from 2-deoxy-alpha-D-ribose 1-phosphate: step 2/2.</text>
</comment>
<comment type="caution">
    <text evidence="7">The sequence shown here is derived from an EMBL/GenBank/DDBJ whole genome shotgun (WGS) entry which is preliminary data.</text>
</comment>
<keyword evidence="2 6" id="KW-0963">Cytoplasm</keyword>
<dbReference type="InterPro" id="IPR011343">
    <property type="entry name" value="DeoC"/>
</dbReference>
<dbReference type="GO" id="GO:0004139">
    <property type="term" value="F:deoxyribose-phosphate aldolase activity"/>
    <property type="evidence" value="ECO:0007669"/>
    <property type="project" value="UniProtKB-EC"/>
</dbReference>
<dbReference type="Proteomes" id="UP000606889">
    <property type="component" value="Unassembled WGS sequence"/>
</dbReference>
<keyword evidence="3 6" id="KW-0456">Lyase</keyword>
<sequence length="244" mass="26300">MEKKKITVQEIADALDHSLLRPDITVKELKEGCDLAKQYKCVSVCVRPSDLPIVIEELKGTDVLPTTVIGFPHGTCTTETKVFETKDAVEKGAVEVDMVMNIGRFLSGEYDYVLDEIKQVAKAAHDGGALLKVIFENYYLTDEQIIKASELAKEGGADFSKTSTGYAGGGATIHDLKIMVEHADGMKVKAAGGVKTLDAALAVLATGTVRIGTRSSKDILEEAVKREEKGELFLSDEGELGTGY</sequence>
<dbReference type="PANTHER" id="PTHR10889">
    <property type="entry name" value="DEOXYRIBOSE-PHOSPHATE ALDOLASE"/>
    <property type="match status" value="1"/>
</dbReference>
<keyword evidence="8" id="KW-1185">Reference proteome</keyword>
<feature type="active site" description="Schiff-base intermediate with acetaldehyde" evidence="6">
    <location>
        <position position="161"/>
    </location>
</feature>
<dbReference type="Gene3D" id="3.20.20.70">
    <property type="entry name" value="Aldolase class I"/>
    <property type="match status" value="1"/>
</dbReference>
<evidence type="ECO:0000256" key="1">
    <source>
        <dbReference type="ARBA" id="ARBA00010936"/>
    </source>
</evidence>
<dbReference type="HAMAP" id="MF_00114">
    <property type="entry name" value="DeoC_type1"/>
    <property type="match status" value="1"/>
</dbReference>
<dbReference type="SMART" id="SM01133">
    <property type="entry name" value="DeoC"/>
    <property type="match status" value="1"/>
</dbReference>
<evidence type="ECO:0000256" key="2">
    <source>
        <dbReference type="ARBA" id="ARBA00022490"/>
    </source>
</evidence>
<protein>
    <recommendedName>
        <fullName evidence="6">Deoxyribose-phosphate aldolase</fullName>
        <shortName evidence="6">DERA</shortName>
        <ecNumber evidence="6">4.1.2.4</ecNumber>
    </recommendedName>
    <alternativeName>
        <fullName evidence="6">2-deoxy-D-ribose 5-phosphate aldolase</fullName>
    </alternativeName>
    <alternativeName>
        <fullName evidence="6">Phosphodeoxyriboaldolase</fullName>
        <shortName evidence="6">Deoxyriboaldolase</shortName>
    </alternativeName>
</protein>
<dbReference type="EMBL" id="JACOON010000005">
    <property type="protein sequence ID" value="MBC5648630.1"/>
    <property type="molecule type" value="Genomic_DNA"/>
</dbReference>
<name>A0ABR7EFU1_9FIRM</name>
<dbReference type="Pfam" id="PF01791">
    <property type="entry name" value="DeoC"/>
    <property type="match status" value="1"/>
</dbReference>
<evidence type="ECO:0000256" key="4">
    <source>
        <dbReference type="ARBA" id="ARBA00023270"/>
    </source>
</evidence>
<proteinExistence type="inferred from homology"/>
<dbReference type="InterPro" id="IPR002915">
    <property type="entry name" value="DeoC/FbaB/LacD_aldolase"/>
</dbReference>
<evidence type="ECO:0000313" key="7">
    <source>
        <dbReference type="EMBL" id="MBC5648630.1"/>
    </source>
</evidence>
<accession>A0ABR7EFU1</accession>
<dbReference type="InterPro" id="IPR028581">
    <property type="entry name" value="DeoC_typeI"/>
</dbReference>
<reference evidence="7 8" key="1">
    <citation type="submission" date="2020-08" db="EMBL/GenBank/DDBJ databases">
        <title>Genome public.</title>
        <authorList>
            <person name="Liu C."/>
            <person name="Sun Q."/>
        </authorList>
    </citation>
    <scope>NUCLEOTIDE SEQUENCE [LARGE SCALE GENOMIC DNA]</scope>
    <source>
        <strain evidence="7 8">NSJ-35</strain>
    </source>
</reference>
<feature type="active site" description="Proton donor/acceptor" evidence="6">
    <location>
        <position position="189"/>
    </location>
</feature>
<gene>
    <name evidence="6 7" type="primary">deoC</name>
    <name evidence="7" type="ORF">H8S18_09795</name>
</gene>
<comment type="function">
    <text evidence="6">Catalyzes a reversible aldol reaction between acetaldehyde and D-glyceraldehyde 3-phosphate to generate 2-deoxy-D-ribose 5-phosphate.</text>
</comment>
<dbReference type="PIRSF" id="PIRSF001357">
    <property type="entry name" value="DeoC"/>
    <property type="match status" value="1"/>
</dbReference>
<feature type="active site" description="Proton donor/acceptor" evidence="6">
    <location>
        <position position="97"/>
    </location>
</feature>
<organism evidence="7 8">
    <name type="scientific">Christensenella tenuis</name>
    <dbReference type="NCBI Taxonomy" id="2763033"/>
    <lineage>
        <taxon>Bacteria</taxon>
        <taxon>Bacillati</taxon>
        <taxon>Bacillota</taxon>
        <taxon>Clostridia</taxon>
        <taxon>Christensenellales</taxon>
        <taxon>Christensenellaceae</taxon>
        <taxon>Christensenella</taxon>
    </lineage>
</organism>
<keyword evidence="4 6" id="KW-0704">Schiff base</keyword>
<evidence type="ECO:0000313" key="8">
    <source>
        <dbReference type="Proteomes" id="UP000606889"/>
    </source>
</evidence>
<dbReference type="NCBIfam" id="TIGR00126">
    <property type="entry name" value="deoC"/>
    <property type="match status" value="1"/>
</dbReference>